<feature type="transmembrane region" description="Helical" evidence="2">
    <location>
        <begin position="229"/>
        <end position="251"/>
    </location>
</feature>
<evidence type="ECO:0000256" key="1">
    <source>
        <dbReference type="SAM" id="MobiDB-lite"/>
    </source>
</evidence>
<feature type="transmembrane region" description="Helical" evidence="2">
    <location>
        <begin position="20"/>
        <end position="40"/>
    </location>
</feature>
<feature type="compositionally biased region" description="Pro residues" evidence="1">
    <location>
        <begin position="587"/>
        <end position="601"/>
    </location>
</feature>
<gene>
    <name evidence="4" type="ORF">AU252_20090</name>
</gene>
<feature type="transmembrane region" description="Helical" evidence="2">
    <location>
        <begin position="71"/>
        <end position="91"/>
    </location>
</feature>
<dbReference type="STRING" id="121292.AU252_20090"/>
<evidence type="ECO:0000259" key="3">
    <source>
        <dbReference type="SMART" id="SM00460"/>
    </source>
</evidence>
<feature type="transmembrane region" description="Helical" evidence="2">
    <location>
        <begin position="183"/>
        <end position="200"/>
    </location>
</feature>
<feature type="transmembrane region" description="Helical" evidence="2">
    <location>
        <begin position="135"/>
        <end position="153"/>
    </location>
</feature>
<evidence type="ECO:0000313" key="4">
    <source>
        <dbReference type="EMBL" id="ALV43175.1"/>
    </source>
</evidence>
<dbReference type="InterPro" id="IPR052901">
    <property type="entry name" value="Bact_TGase-like"/>
</dbReference>
<keyword evidence="2" id="KW-0472">Membrane</keyword>
<proteinExistence type="predicted"/>
<feature type="transmembrane region" description="Helical" evidence="2">
    <location>
        <begin position="160"/>
        <end position="177"/>
    </location>
</feature>
<protein>
    <recommendedName>
        <fullName evidence="3">Transglutaminase-like domain-containing protein</fullName>
    </recommendedName>
</protein>
<feature type="transmembrane region" description="Helical" evidence="2">
    <location>
        <begin position="46"/>
        <end position="64"/>
    </location>
</feature>
<dbReference type="Proteomes" id="UP000065151">
    <property type="component" value="Chromosome"/>
</dbReference>
<organism evidence="4">
    <name type="scientific">Pseudarthrobacter sulfonivorans</name>
    <dbReference type="NCBI Taxonomy" id="121292"/>
    <lineage>
        <taxon>Bacteria</taxon>
        <taxon>Bacillati</taxon>
        <taxon>Actinomycetota</taxon>
        <taxon>Actinomycetes</taxon>
        <taxon>Micrococcales</taxon>
        <taxon>Micrococcaceae</taxon>
        <taxon>Pseudarthrobacter</taxon>
    </lineage>
</organism>
<dbReference type="InterPro" id="IPR038765">
    <property type="entry name" value="Papain-like_cys_pep_sf"/>
</dbReference>
<feature type="transmembrane region" description="Helical" evidence="2">
    <location>
        <begin position="615"/>
        <end position="645"/>
    </location>
</feature>
<feature type="region of interest" description="Disordered" evidence="1">
    <location>
        <begin position="558"/>
        <end position="613"/>
    </location>
</feature>
<dbReference type="Pfam" id="PF01841">
    <property type="entry name" value="Transglut_core"/>
    <property type="match status" value="1"/>
</dbReference>
<feature type="domain" description="Transglutaminase-like" evidence="3">
    <location>
        <begin position="494"/>
        <end position="563"/>
    </location>
</feature>
<dbReference type="KEGG" id="psul:AU252_20090"/>
<sequence length="776" mass="81612">MTQAATSRRALEPGTLISDLVQLGLFLLLLATGTLGFSRVFEGADYLVAGLGGAFLGLGVALLGARWRWGILSVAGATTVAYFLFGGAIALRPTAIAGAVPTLETLRELALGPVLSWKQLLTLQPPAGTYENLAVLPYLAALLAGVLAGSFALRLSRPAVALLPVAAHFVVAVAFGTKDPVEPVLRASFVFAGSLAWYAWSRGHRSRMVAPQPHVADSGGWQRSLRVRAIAAGAGVLAAGMLFGSVAAYSVEPVTQRQVLRDSLVPPLDLNAYPSPLVAFRKYVRDQKDETLFTVTGLPSDARIRLATLDAYDGIVYNVAGDGGTGSGSFARIGSSVGENRGPVTAEIAVTIEAFKGVWVPGVGDLKTVQFGGPRVDVLTKALHYNRESQMAINTAGLQAGDTYTAEVSIPTVLSDEQLGDRDSADIALPAAAAVPDVVSGSAQSAAGSNTTALLQARALEAKLHTDGFFSHGLQGEAVSRAGHGAERIAALLGATQMVGDDEQYATAMALQALSLGLPARVVLGFHSEEDGGGAVEITGSDLHAWVEIALQGAGWVTFDPTPPEDQVPQEQKIKEKSQENAQVLQPPLPPQKPAELPPEVLPDDERDDDGGNPWGTLLTVLGIGGGFLGVAILLLGPVLLVFYLKRKRRMRRANADSTADRFSGGWDELLDAATDLGVGILPGVTRQEGANALESKYPQSSIVALAERIDGGVFGPVEPSPHELEGFWQEVDGIIGSMNNSVGPWKRFKARASLRSLRGSWTSIGMAFIARKRKN</sequence>
<name>A0A0U3FVW7_9MICC</name>
<dbReference type="SUPFAM" id="SSF54001">
    <property type="entry name" value="Cysteine proteinases"/>
    <property type="match status" value="1"/>
</dbReference>
<dbReference type="Gene3D" id="3.10.620.30">
    <property type="match status" value="1"/>
</dbReference>
<dbReference type="PANTHER" id="PTHR42736">
    <property type="entry name" value="PROTEIN-GLUTAMINE GAMMA-GLUTAMYLTRANSFERASE"/>
    <property type="match status" value="1"/>
</dbReference>
<dbReference type="PANTHER" id="PTHR42736:SF1">
    <property type="entry name" value="PROTEIN-GLUTAMINE GAMMA-GLUTAMYLTRANSFERASE"/>
    <property type="match status" value="1"/>
</dbReference>
<reference evidence="4 5" key="1">
    <citation type="submission" date="2015-12" db="EMBL/GenBank/DDBJ databases">
        <authorList>
            <person name="Shamseldin A."/>
            <person name="Moawad H."/>
            <person name="Abd El-Rahim W.M."/>
            <person name="Sadowsky M.J."/>
        </authorList>
    </citation>
    <scope>NUCLEOTIDE SEQUENCE [LARGE SCALE GENOMIC DNA]</scope>
    <source>
        <strain evidence="4 5">Ar51</strain>
    </source>
</reference>
<dbReference type="AlphaFoldDB" id="A0A0U3FVW7"/>
<dbReference type="InterPro" id="IPR002931">
    <property type="entry name" value="Transglutaminase-like"/>
</dbReference>
<dbReference type="SMART" id="SM00460">
    <property type="entry name" value="TGc"/>
    <property type="match status" value="1"/>
</dbReference>
<feature type="compositionally biased region" description="Acidic residues" evidence="1">
    <location>
        <begin position="602"/>
        <end position="611"/>
    </location>
</feature>
<accession>A0A0U3FVW7</accession>
<evidence type="ECO:0000256" key="2">
    <source>
        <dbReference type="SAM" id="Phobius"/>
    </source>
</evidence>
<dbReference type="EMBL" id="CP013747">
    <property type="protein sequence ID" value="ALV43175.1"/>
    <property type="molecule type" value="Genomic_DNA"/>
</dbReference>
<dbReference type="RefSeq" id="WP_058932222.1">
    <property type="nucleotide sequence ID" value="NZ_CP013747.1"/>
</dbReference>
<keyword evidence="2" id="KW-0812">Transmembrane</keyword>
<keyword evidence="2" id="KW-1133">Transmembrane helix</keyword>
<evidence type="ECO:0000313" key="5">
    <source>
        <dbReference type="Proteomes" id="UP000065151"/>
    </source>
</evidence>